<organism evidence="1 2">
    <name type="scientific">Russula earlei</name>
    <dbReference type="NCBI Taxonomy" id="71964"/>
    <lineage>
        <taxon>Eukaryota</taxon>
        <taxon>Fungi</taxon>
        <taxon>Dikarya</taxon>
        <taxon>Basidiomycota</taxon>
        <taxon>Agaricomycotina</taxon>
        <taxon>Agaricomycetes</taxon>
        <taxon>Russulales</taxon>
        <taxon>Russulaceae</taxon>
        <taxon>Russula</taxon>
    </lineage>
</organism>
<dbReference type="EMBL" id="JAGFNK010000045">
    <property type="protein sequence ID" value="KAI9510309.1"/>
    <property type="molecule type" value="Genomic_DNA"/>
</dbReference>
<protein>
    <submittedName>
        <fullName evidence="1">Uncharacterized protein</fullName>
    </submittedName>
</protein>
<keyword evidence="2" id="KW-1185">Reference proteome</keyword>
<name>A0ACC0UGW8_9AGAM</name>
<sequence length="295" mass="31290">MVKARGGPRTEKVLNHRRHPASEPPGPGGGGGGGRRPSPTLESTAASLPTPQFSSASHSQYNPQRIMDFGNPSDSTLWSYLAPQEDQTSVWSGTADNVQPVNFDLLPGGSAVGIISPPGRVKVTHVSLSQDIGWNTLSDMFGSLPNGGGTFTAIDDTFPPATSAPFPNSFDSGSFDYLNTDFHPRWEMPTPPFSEVDSVPSSASDDSWAELAPEPSQPPLPLLDSVSTNHTSAKVPPKLTCWQVPVPNVFVAPGATSQVDSSWPLDLGQFPWLMDYLGTSSYVFSSVPCPAHGST</sequence>
<reference evidence="1" key="1">
    <citation type="submission" date="2021-03" db="EMBL/GenBank/DDBJ databases">
        <title>Evolutionary priming and transition to the ectomycorrhizal habit in an iconic lineage of mushroom-forming fungi: is preadaptation a requirement?</title>
        <authorList>
            <consortium name="DOE Joint Genome Institute"/>
            <person name="Looney B.P."/>
            <person name="Miyauchi S."/>
            <person name="Morin E."/>
            <person name="Drula E."/>
            <person name="Courty P.E."/>
            <person name="Chicoki N."/>
            <person name="Fauchery L."/>
            <person name="Kohler A."/>
            <person name="Kuo A."/>
            <person name="LaButti K."/>
            <person name="Pangilinan J."/>
            <person name="Lipzen A."/>
            <person name="Riley R."/>
            <person name="Andreopoulos W."/>
            <person name="He G."/>
            <person name="Johnson J."/>
            <person name="Barry K.W."/>
            <person name="Grigoriev I.V."/>
            <person name="Nagy L."/>
            <person name="Hibbett D."/>
            <person name="Henrissat B."/>
            <person name="Matheny P.B."/>
            <person name="Labbe J."/>
            <person name="Martin A.F."/>
        </authorList>
    </citation>
    <scope>NUCLEOTIDE SEQUENCE</scope>
    <source>
        <strain evidence="1">BPL698</strain>
    </source>
</reference>
<dbReference type="Proteomes" id="UP001207468">
    <property type="component" value="Unassembled WGS sequence"/>
</dbReference>
<evidence type="ECO:0000313" key="1">
    <source>
        <dbReference type="EMBL" id="KAI9510309.1"/>
    </source>
</evidence>
<proteinExistence type="predicted"/>
<evidence type="ECO:0000313" key="2">
    <source>
        <dbReference type="Proteomes" id="UP001207468"/>
    </source>
</evidence>
<accession>A0ACC0UGW8</accession>
<comment type="caution">
    <text evidence="1">The sequence shown here is derived from an EMBL/GenBank/DDBJ whole genome shotgun (WGS) entry which is preliminary data.</text>
</comment>
<gene>
    <name evidence="1" type="ORF">F5148DRAFT_605553</name>
</gene>